<accession>A0A060SNU6</accession>
<dbReference type="HOGENOM" id="CLU_287871_0_0_1"/>
<dbReference type="InterPro" id="IPR018289">
    <property type="entry name" value="MULE_transposase_dom"/>
</dbReference>
<dbReference type="EMBL" id="CCBP010000350">
    <property type="protein sequence ID" value="CDO76217.1"/>
    <property type="molecule type" value="Genomic_DNA"/>
</dbReference>
<reference evidence="4" key="1">
    <citation type="submission" date="2014-01" db="EMBL/GenBank/DDBJ databases">
        <title>The genome of the white-rot fungus Pycnoporus cinnabarinus: a basidiomycete model with a versatile arsenal for lignocellulosic biomass breakdown.</title>
        <authorList>
            <person name="Levasseur A."/>
            <person name="Lomascolo A."/>
            <person name="Ruiz-Duenas F.J."/>
            <person name="Uzan E."/>
            <person name="Piumi F."/>
            <person name="Kues U."/>
            <person name="Ram A.F.J."/>
            <person name="Murat C."/>
            <person name="Haon M."/>
            <person name="Benoit I."/>
            <person name="Arfi Y."/>
            <person name="Chevret D."/>
            <person name="Drula E."/>
            <person name="Kwon M.J."/>
            <person name="Gouret P."/>
            <person name="Lesage-Meessen L."/>
            <person name="Lombard V."/>
            <person name="Mariette J."/>
            <person name="Noirot C."/>
            <person name="Park J."/>
            <person name="Patyshakuliyeva A."/>
            <person name="Wieneger R.A.B."/>
            <person name="Wosten H.A.B."/>
            <person name="Martin F."/>
            <person name="Coutinho P.M."/>
            <person name="de Vries R."/>
            <person name="Martinez A.T."/>
            <person name="Klopp C."/>
            <person name="Pontarotti P."/>
            <person name="Henrissat B."/>
            <person name="Record E."/>
        </authorList>
    </citation>
    <scope>NUCLEOTIDE SEQUENCE [LARGE SCALE GENOMIC DNA]</scope>
    <source>
        <strain evidence="4">BRFM137</strain>
    </source>
</reference>
<dbReference type="InterPro" id="IPR007527">
    <property type="entry name" value="Znf_SWIM"/>
</dbReference>
<dbReference type="AlphaFoldDB" id="A0A060SNU6"/>
<dbReference type="Proteomes" id="UP000029665">
    <property type="component" value="Unassembled WGS sequence"/>
</dbReference>
<feature type="domain" description="SWIM-type" evidence="3">
    <location>
        <begin position="795"/>
        <end position="828"/>
    </location>
</feature>
<dbReference type="OMA" id="ISGHECI"/>
<name>A0A060SNU6_PYCCI</name>
<gene>
    <name evidence="4" type="ORF">BN946_scf184894.g6</name>
</gene>
<dbReference type="STRING" id="5643.A0A060SNU6"/>
<dbReference type="OrthoDB" id="2437251at2759"/>
<evidence type="ECO:0000259" key="3">
    <source>
        <dbReference type="PROSITE" id="PS50966"/>
    </source>
</evidence>
<keyword evidence="1" id="KW-0479">Metal-binding</keyword>
<keyword evidence="1" id="KW-0863">Zinc-finger</keyword>
<proteinExistence type="predicted"/>
<protein>
    <recommendedName>
        <fullName evidence="3">SWIM-type domain-containing protein</fullName>
    </recommendedName>
</protein>
<organism evidence="4 5">
    <name type="scientific">Pycnoporus cinnabarinus</name>
    <name type="common">Cinnabar-red polypore</name>
    <name type="synonym">Trametes cinnabarina</name>
    <dbReference type="NCBI Taxonomy" id="5643"/>
    <lineage>
        <taxon>Eukaryota</taxon>
        <taxon>Fungi</taxon>
        <taxon>Dikarya</taxon>
        <taxon>Basidiomycota</taxon>
        <taxon>Agaricomycotina</taxon>
        <taxon>Agaricomycetes</taxon>
        <taxon>Polyporales</taxon>
        <taxon>Polyporaceae</taxon>
        <taxon>Trametes</taxon>
    </lineage>
</organism>
<keyword evidence="1" id="KW-0862">Zinc</keyword>
<keyword evidence="5" id="KW-1185">Reference proteome</keyword>
<evidence type="ECO:0000313" key="5">
    <source>
        <dbReference type="Proteomes" id="UP000029665"/>
    </source>
</evidence>
<evidence type="ECO:0000256" key="2">
    <source>
        <dbReference type="SAM" id="MobiDB-lite"/>
    </source>
</evidence>
<evidence type="ECO:0000256" key="1">
    <source>
        <dbReference type="PROSITE-ProRule" id="PRU00325"/>
    </source>
</evidence>
<sequence length="1069" mass="119975">MSSKVCTICHVDKELAAFPLRQKDSAGGKKGEPGAICAPCVKQRQESRRARKRKAEAEAGANGEAGADGDTEAGAVGQDLGQISGHECIELVKGLDPPIDLRAQVDISDIVPPGIADAREKANRLAEALGGALLLHWSYETVSERKRTGDKVYSFSCAQAAGREHKAKVPKAGKKTRDTRRMDRFPCHGWLHLTVGKLSNVISISLKHALEHVAYVDISLPERWKDFIREQAQKLTPGKIWQHILQEEGDADLPYGPNAVYYYWHVVSQEEWRLADNPLASASKFIKDWGERHHIKVLEVEAEPGTEVLAFYVTDFVAAWARNTQELAMDSTWNTNGGNFELFAAVADLNGAGLPLAFVFIRTTQVAAPGAKQTILERFLSGLKALGVDPEFTLTDKDWSEINAMSATWPDAKQQLCFWHGLRAIKQRLCKTKDTPAPYDVMAARREFTFIDGDFVPAAQRAVAGLEPLPSPPPKPVQRVRLLVNGRPPVLTSSLPKIILTPALIAQALQKQPARMRNDTAGFDVQRASSVTARPSALVVTDDEPLELEDEHSDEGTYWAAREDAGEDLSEDNMTVGWEDGSGSEIDEDDWRAELDRIEQDHSNINPEAASVPSETGPRARSGDYQFCPPAHRLAILRLFAKHACQHPLLPERHGTPRTAEDIYRDAVDEMYRHCKTNHLAEVWAYLWNAWYSRSRWKLWACSAHPSSIPRKRTTMVVEALWRNLKCLILHMYNRPPIDLALYAIVTKSLPPYRQTLKKIIKNPRHGRAAKLTHLQKDFKHAWERLENAPVRGTYQTDITRWTCDCGAQKYHAHLLCKHLVQAAGHLPASWWPTAVHYHIPPFYTVPINGRIAAPPEEVLDHGWAERLHKTTSAITVQHARTPAASEDSDGDVPVYDDGFMSSSSANLRLQALMDYSLDDKEQIAADEVERRLALAIEIFRSQDSNPDPRFFQTAAKCFRTTINWVCELEQHPAPDAVDASSLPGFLHRALALFREQRKQDDPQHVKYATRSVRGTTRWARALELAESRRTMPKTNVHRSKEPSPTYLYGYRYRERESETNGINVSDSS</sequence>
<comment type="caution">
    <text evidence="4">The sequence shown here is derived from an EMBL/GenBank/DDBJ whole genome shotgun (WGS) entry which is preliminary data.</text>
</comment>
<dbReference type="GO" id="GO:0008270">
    <property type="term" value="F:zinc ion binding"/>
    <property type="evidence" value="ECO:0007669"/>
    <property type="project" value="UniProtKB-KW"/>
</dbReference>
<dbReference type="PROSITE" id="PS50966">
    <property type="entry name" value="ZF_SWIM"/>
    <property type="match status" value="1"/>
</dbReference>
<evidence type="ECO:0000313" key="4">
    <source>
        <dbReference type="EMBL" id="CDO76217.1"/>
    </source>
</evidence>
<dbReference type="Pfam" id="PF10551">
    <property type="entry name" value="MULE"/>
    <property type="match status" value="1"/>
</dbReference>
<feature type="region of interest" description="Disordered" evidence="2">
    <location>
        <begin position="42"/>
        <end position="77"/>
    </location>
</feature>